<evidence type="ECO:0000313" key="1">
    <source>
        <dbReference type="EMBL" id="KAJ7552859.1"/>
    </source>
</evidence>
<protein>
    <submittedName>
        <fullName evidence="1">Uncharacterized protein</fullName>
    </submittedName>
</protein>
<reference evidence="2" key="1">
    <citation type="journal article" date="2024" name="Proc. Natl. Acad. Sci. U.S.A.">
        <title>Extraordinary preservation of gene collinearity over three hundred million years revealed in homosporous lycophytes.</title>
        <authorList>
            <person name="Li C."/>
            <person name="Wickell D."/>
            <person name="Kuo L.Y."/>
            <person name="Chen X."/>
            <person name="Nie B."/>
            <person name="Liao X."/>
            <person name="Peng D."/>
            <person name="Ji J."/>
            <person name="Jenkins J."/>
            <person name="Williams M."/>
            <person name="Shu S."/>
            <person name="Plott C."/>
            <person name="Barry K."/>
            <person name="Rajasekar S."/>
            <person name="Grimwood J."/>
            <person name="Han X."/>
            <person name="Sun S."/>
            <person name="Hou Z."/>
            <person name="He W."/>
            <person name="Dai G."/>
            <person name="Sun C."/>
            <person name="Schmutz J."/>
            <person name="Leebens-Mack J.H."/>
            <person name="Li F.W."/>
            <person name="Wang L."/>
        </authorList>
    </citation>
    <scope>NUCLEOTIDE SEQUENCE [LARGE SCALE GENOMIC DNA]</scope>
    <source>
        <strain evidence="2">cv. PW_Plant_1</strain>
    </source>
</reference>
<comment type="caution">
    <text evidence="1">The sequence shown here is derived from an EMBL/GenBank/DDBJ whole genome shotgun (WGS) entry which is preliminary data.</text>
</comment>
<sequence>MSLSAILNQSKDVTLIAWLCTLKLKITFLLEDSYRYIKRQARAWLKVWISVRTALSATSYISKVRNKHAILVGLATIAAVIFTWKSHRSRKLKPCPAPQEIKDHASKGMLLKSLQESVAPTAPTSSQLDGDENILPVQQDLHVTHFEAAVLSSAQILDMATGNKDILSSECADVKETFVFDKRQLEDSTRGPENYRILYPVSTLSRPQPFDIGEQGDSLANETTMIIPTTESDHREAPSQNGFLKTGPLMNQTGIADSQKKFEFGLHRSVIISNQNDNVRHDNMYEVKSDRNLEDQLLDMHHKDQKEDSKLYEISNSIENENVEFRNKTLDICNEPPAQSKCRNVSTSSWKTPLEIPSDMTSSDFSPGDVTTTIQNFPRSNFGADAMALSKTTAQLYPPVMEAGMHRPFLCPLPHNENRADISCTGQSSVPTEVNPLITNFQDIKSHSVPIMVGEHTNEGFQYENNVPLSRSMDDVESLHGSVWYDSELSRISPFSLAHKLERSIPQGPDMYKLIHSTGDVDRSDHNVRLSQGSYQEKLHTYDKYLADPKLSAQMRSQVQRAKVYLQRYYELDGQ</sequence>
<keyword evidence="2" id="KW-1185">Reference proteome</keyword>
<gene>
    <name evidence="1" type="ORF">O6H91_06G073300</name>
</gene>
<evidence type="ECO:0000313" key="2">
    <source>
        <dbReference type="Proteomes" id="UP001162992"/>
    </source>
</evidence>
<name>A0ACC2DF28_DIPCM</name>
<accession>A0ACC2DF28</accession>
<dbReference type="Proteomes" id="UP001162992">
    <property type="component" value="Chromosome 6"/>
</dbReference>
<dbReference type="EMBL" id="CM055097">
    <property type="protein sequence ID" value="KAJ7552859.1"/>
    <property type="molecule type" value="Genomic_DNA"/>
</dbReference>
<proteinExistence type="predicted"/>
<organism evidence="1 2">
    <name type="scientific">Diphasiastrum complanatum</name>
    <name type="common">Issler's clubmoss</name>
    <name type="synonym">Lycopodium complanatum</name>
    <dbReference type="NCBI Taxonomy" id="34168"/>
    <lineage>
        <taxon>Eukaryota</taxon>
        <taxon>Viridiplantae</taxon>
        <taxon>Streptophyta</taxon>
        <taxon>Embryophyta</taxon>
        <taxon>Tracheophyta</taxon>
        <taxon>Lycopodiopsida</taxon>
        <taxon>Lycopodiales</taxon>
        <taxon>Lycopodiaceae</taxon>
        <taxon>Lycopodioideae</taxon>
        <taxon>Diphasiastrum</taxon>
    </lineage>
</organism>